<sequence length="742" mass="82066">MDSIKQDTEMIEHTKVTSPMGTIAGNASQQKLTRSVLFKLDTRYFPWFPYLILPILALLFLCSFLDRTNVGNAKILGLEEDLCITGHQYDIGLTVFYLTYICNELPSNLILKKASPKVWLPLLTMVWGIITMCLGFVRNFAGFVAVRSILGIAEGGLLPGMVLYLASFYRRGDLALRIGLFYTAASLSGAFGVLVAFISDRLKLRGIIMLFTLPIAIAGYGAIANIQSAKAKYGMTFLMATGMYSSVPCILVWNSNNSAGHYKRATTSAMQLAIANCGGFVATFNYPNQDKPQYHRGHTVIVGLLVFAWFMYGDYQVYPEEPTVGTPAYQSDLYDTWDPNWRGFIGTAFIIALEEFSYLISSEVTQLMVESLYNGTIGDSYRVGGVDGDNLYPSYTNPALMRALVSGWTGQRCVDKNMTLAGEEYAKEIIGLFDRANTLSEFNSATYTGVSLIALTMWAKYAPEGSVMRKKGKEMLQATWDTIGQLYHAELKNLAGPWDRSYGFDMQKYFGIMSAHIWTLVGKETSPVIDKVYMMSHNADFAISPLVAVLSSFHNPLVPATAVSALRTFPGEHMFNTSAQSIPYDYSPRKVNAWLGEKISIGAESFNETVVGGPAINPSTFNSAVIQWDTGAGIGWITLYATEKALDAVVGPGYLNLTYPHGTSDSQFQFLISPFALKKDFRGWHDLARLDVRVSGTFDPELRVSYSASDADINDFLYWNLTYTMPVNSTAIPNILLEAEVV</sequence>
<protein>
    <recommendedName>
        <fullName evidence="5">Major facilitator superfamily domain-containing protein</fullName>
    </recommendedName>
</protein>
<feature type="transmembrane region" description="Helical" evidence="2">
    <location>
        <begin position="178"/>
        <end position="198"/>
    </location>
</feature>
<dbReference type="GO" id="GO:0016020">
    <property type="term" value="C:membrane"/>
    <property type="evidence" value="ECO:0007669"/>
    <property type="project" value="UniProtKB-SubCell"/>
</dbReference>
<keyword evidence="2" id="KW-1133">Transmembrane helix</keyword>
<dbReference type="PANTHER" id="PTHR40616">
    <property type="entry name" value="LINALOOL DEHYDRATASE_ISOMERASE DOMAIN-CONTAINING PROTEIN"/>
    <property type="match status" value="1"/>
</dbReference>
<evidence type="ECO:0000313" key="4">
    <source>
        <dbReference type="Proteomes" id="UP000326565"/>
    </source>
</evidence>
<dbReference type="OrthoDB" id="2580323at2759"/>
<keyword evidence="2" id="KW-0472">Membrane</keyword>
<comment type="subcellular location">
    <subcellularLocation>
        <location evidence="1">Membrane</location>
        <topology evidence="1">Multi-pass membrane protein</topology>
    </subcellularLocation>
</comment>
<dbReference type="PANTHER" id="PTHR40616:SF1">
    <property type="entry name" value="LINALOOL DEHYDRATASE_ISOMERASE DOMAIN-CONTAINING PROTEIN"/>
    <property type="match status" value="1"/>
</dbReference>
<keyword evidence="2" id="KW-0812">Transmembrane</keyword>
<dbReference type="Pfam" id="PF07690">
    <property type="entry name" value="MFS_1"/>
    <property type="match status" value="1"/>
</dbReference>
<reference evidence="3 4" key="1">
    <citation type="submission" date="2019-04" db="EMBL/GenBank/DDBJ databases">
        <title>Friends and foes A comparative genomics study of 23 Aspergillus species from section Flavi.</title>
        <authorList>
            <consortium name="DOE Joint Genome Institute"/>
            <person name="Kjaerbolling I."/>
            <person name="Vesth T."/>
            <person name="Frisvad J.C."/>
            <person name="Nybo J.L."/>
            <person name="Theobald S."/>
            <person name="Kildgaard S."/>
            <person name="Isbrandt T."/>
            <person name="Kuo A."/>
            <person name="Sato A."/>
            <person name="Lyhne E.K."/>
            <person name="Kogle M.E."/>
            <person name="Wiebenga A."/>
            <person name="Kun R.S."/>
            <person name="Lubbers R.J."/>
            <person name="Makela M.R."/>
            <person name="Barry K."/>
            <person name="Chovatia M."/>
            <person name="Clum A."/>
            <person name="Daum C."/>
            <person name="Haridas S."/>
            <person name="He G."/>
            <person name="LaButti K."/>
            <person name="Lipzen A."/>
            <person name="Mondo S."/>
            <person name="Riley R."/>
            <person name="Salamov A."/>
            <person name="Simmons B.A."/>
            <person name="Magnuson J.K."/>
            <person name="Henrissat B."/>
            <person name="Mortensen U.H."/>
            <person name="Larsen T.O."/>
            <person name="Devries R.P."/>
            <person name="Grigoriev I.V."/>
            <person name="Machida M."/>
            <person name="Baker S.E."/>
            <person name="Andersen M.R."/>
        </authorList>
    </citation>
    <scope>NUCLEOTIDE SEQUENCE [LARGE SCALE GENOMIC DNA]</scope>
    <source>
        <strain evidence="3 4">CBS 151.66</strain>
    </source>
</reference>
<feature type="transmembrane region" description="Helical" evidence="2">
    <location>
        <begin position="143"/>
        <end position="166"/>
    </location>
</feature>
<accession>A0A5N5WUU2</accession>
<dbReference type="InterPro" id="IPR011701">
    <property type="entry name" value="MFS"/>
</dbReference>
<proteinExistence type="predicted"/>
<evidence type="ECO:0000313" key="3">
    <source>
        <dbReference type="EMBL" id="KAB8070892.1"/>
    </source>
</evidence>
<feature type="transmembrane region" description="Helical" evidence="2">
    <location>
        <begin position="265"/>
        <end position="286"/>
    </location>
</feature>
<feature type="transmembrane region" description="Helical" evidence="2">
    <location>
        <begin position="204"/>
        <end position="223"/>
    </location>
</feature>
<organism evidence="3 4">
    <name type="scientific">Aspergillus leporis</name>
    <dbReference type="NCBI Taxonomy" id="41062"/>
    <lineage>
        <taxon>Eukaryota</taxon>
        <taxon>Fungi</taxon>
        <taxon>Dikarya</taxon>
        <taxon>Ascomycota</taxon>
        <taxon>Pezizomycotina</taxon>
        <taxon>Eurotiomycetes</taxon>
        <taxon>Eurotiomycetidae</taxon>
        <taxon>Eurotiales</taxon>
        <taxon>Aspergillaceae</taxon>
        <taxon>Aspergillus</taxon>
        <taxon>Aspergillus subgen. Circumdati</taxon>
    </lineage>
</organism>
<evidence type="ECO:0000256" key="1">
    <source>
        <dbReference type="ARBA" id="ARBA00004141"/>
    </source>
</evidence>
<dbReference type="Gene3D" id="1.20.1250.20">
    <property type="entry name" value="MFS general substrate transporter like domains"/>
    <property type="match status" value="1"/>
</dbReference>
<gene>
    <name evidence="3" type="ORF">BDV29DRAFT_197763</name>
</gene>
<dbReference type="InterPro" id="IPR036259">
    <property type="entry name" value="MFS_trans_sf"/>
</dbReference>
<evidence type="ECO:0008006" key="5">
    <source>
        <dbReference type="Google" id="ProtNLM"/>
    </source>
</evidence>
<name>A0A5N5WUU2_9EURO</name>
<feature type="transmembrane region" description="Helical" evidence="2">
    <location>
        <begin position="298"/>
        <end position="318"/>
    </location>
</feature>
<dbReference type="GO" id="GO:0022857">
    <property type="term" value="F:transmembrane transporter activity"/>
    <property type="evidence" value="ECO:0007669"/>
    <property type="project" value="InterPro"/>
</dbReference>
<dbReference type="Proteomes" id="UP000326565">
    <property type="component" value="Unassembled WGS sequence"/>
</dbReference>
<dbReference type="AlphaFoldDB" id="A0A5N5WUU2"/>
<keyword evidence="4" id="KW-1185">Reference proteome</keyword>
<dbReference type="EMBL" id="ML732288">
    <property type="protein sequence ID" value="KAB8070892.1"/>
    <property type="molecule type" value="Genomic_DNA"/>
</dbReference>
<evidence type="ECO:0000256" key="2">
    <source>
        <dbReference type="SAM" id="Phobius"/>
    </source>
</evidence>
<dbReference type="SUPFAM" id="SSF103473">
    <property type="entry name" value="MFS general substrate transporter"/>
    <property type="match status" value="2"/>
</dbReference>
<feature type="transmembrane region" description="Helical" evidence="2">
    <location>
        <begin position="118"/>
        <end position="137"/>
    </location>
</feature>
<feature type="transmembrane region" description="Helical" evidence="2">
    <location>
        <begin position="235"/>
        <end position="253"/>
    </location>
</feature>
<feature type="transmembrane region" description="Helical" evidence="2">
    <location>
        <begin position="47"/>
        <end position="65"/>
    </location>
</feature>